<keyword evidence="5" id="KW-0732">Signal</keyword>
<dbReference type="InterPro" id="IPR003368">
    <property type="entry name" value="POMP_repeat"/>
</dbReference>
<dbReference type="GeneID" id="78817839"/>
<gene>
    <name evidence="9" type="ordered locus">Msm_1188</name>
</gene>
<sequence>MSLKKNIGVLVLLLVLLSMSAVSAEDVSINADDTYQTPNEIQKDFTSLQTDIDNSQNVFELTYDVKHGDDEIDNYGISITKNTIINGNGHTIDANGHGSIFVVKDSSVTLTLNDLTLINANPVSDSSGIVSNGGAVYFDGSTLIVNNVNFKNNTVYKYGGAIYTTGTCIVDSSVFDGNDVQFRSQNIGNGGAAIYADNGASLLISNSQIINNHKNMVIRDNNVGDLVAGVVVVTGYTKISKSYFRNNSGCYGGAVTSLGYTNAGKNQIIIENSVFDSNRAFQGAAVNVIGSTFKISGTNFTNNKGVGYGSGNPNVGALLTWYGCEGTISDCNFINNTADNGAAYELGDDNNGVSSASVDSCTFINNTASNQGGAVYEGGTTGNAILDIKNSIFTNNSAKEGSAIYNEYTLTIDADSTFTNNRIYSYYRGTLNMGEIKTFTDLQKAINMVEGDIYLSSNVTMLASEADKFVNGIVVDHLVNLKCDGFTINANNLGRIFNVTSTADKLNIYNANLINGNADIGGAIYNTGSVYAYNTNFINNTAATMGGAVFNNGELVVSDSVFDSNDIVNRGSASVDYGGAAIYNWKEGTLKVTNSNFTNNIKNYKNGDNLVGAITTIGNATVSGSNFVNNSGRWGGAISATGAELRKNSSTLTVSNTIFKDNSALYAGAVYIWGSNYNIADCVFDNNTAFGKGNMTPNNNNGGALVVSQVSRFNEPITGTISGSKFTNNKAQYGGAAYFNKGFVTITDSVFENNIATAEGGAVGFSHASVKDLVVSINNSSFVGNKAPVAGAIFTNVDSKITNSNFINNSAAKIGGAICNVNDLTVENSKFVNNTPQAIHNSKELHLGIETFTDLQNAIDLVDGILTLDSDIAMTDDEAAGFVGGVAINKDIVIDGKGHTIDAKNLGRIFSIGEGFAVTLTNATLINGKADKGGAIYNDGSLTLSDVKLSDNAADSYGGAVFNNGELVVSDSVFDSNDIVNRGSASVDYGGAAIYNWKEGTLKVTNSNFTNNIKNYKNGDNLVGAITTIGNATVSGSNFVNNSGRWGGAISATGAELRKNSSTLTVSNTIFKDNSALYAGAVYIWGSNYNIADCVFDNNTAFGKGNMTPNNNNGGALVVSQVSRFNEPITGTISGSKFTNNKAQYGGAAYFNKGFVTITDSVFENNIATAEGGAVGFSHASVKDLVVSINNSSFVGNKAPVAGAIFTNVDSKITNSNFINNSAAKIGGAICNVNDLTVENSKFVNNTPQAIHNSKELHLGIETFTDLQNAIDLVDGILTLDSDIAMTDDEAAGFVGGVAINKDIVIDGKGHTIDAKNLGRIFSIGEGFAVTLTNATLINGKADKGGAIYNDGSLTLSDVKLSDNAADSYGGAVFNNGELVVSDSVFDSNDIVNRGSASVDYGGAAIYNWKEGTLKVTNSNFTNNIKNYKNGDNLVGAITTIGNATVSGSNFVNNSGRWGGAISATGAELRKNSSTLTVSNTIFKDNSALYAGAVYIWGSNYNIADCVFDNNTAFGKGNMTPNNNNGGALVVSQVSRFNEPITGTISGSKFTNNKAQYGGAAYFNKGFVTITDSVFENNIATAEGGAVGFSHASVKDLVVSINNSSFVGNKAPVAGAIFTNVDSKITNSNFINNSAAKIGGAICNVNDLTVENSKFVNNTPQAIHNSKELHLGIETFTDLQNAIDLVDGILTLDSDIAMTDDEAAGFVGGVAINKDIVIDGKGHTIDAKNLGRIFSIGEGFAVTLTNATLINGKADKGGAIYNDGSLTLSDVKLSDNAADSYGGAVFNNGHLVVGNSVFDSNDIVNRGSASVDYGGAAIYNWYDGILTVSGSNFTNNIKNYKNGDRLVGAVATIGDATISDSYFVNNSGRWGGAISASGYLIAGDDVNTLTVSGSTFKENGGLYGAGIFVAGSDFTVSDCVFDKNTAFGKGNMTPNNNNGAAIVVTDTGKDITGAITGSNFTNNKAQYGGAIYICEGNIAISDSLFENNSADVEGGAIDIDSAINNPVVTVKDSKFVNNTPQAIHNSKELHLGIETFTDLQNAIDLVDGILTLDSDIAMTDDEAAGFVGGVAINKDIVIDGKGHTIDAKNLGRIFSIGEGFAVTLTNATLINGKADKGGAIYNDGSLTLSDVKLSDNAADGYGGAVFNNGELVVSDSVFDSNDIVNRGSASVDYGGAAIYNWYDGILTVSGSNFTNNIKNYKNGDRLVGAVATIGDATISDSYFVNNAGRWGGAITTSGALIAGDDVNTLTVSGSTFKENGGLYGAGIFVWGSDFTVSDCVFDKNTAFGKGNMTPNNNNGAAIVVTDTNKAIAGIITGSNFTNNKAQYGGAIDICEGNIKITDSEFVNNSADVEGGAIDISTVKGNPEVSISGSKFINNSASYGGAIVNVKDLTVRNTEFVNNTPDAIFNYVGFGGNLDLGIENFTDLQNAIGLVTGTLTLNQNVVMTDDEAANFVNGVIINKNIRIDGKGHTIDAKNLGRIFEIDGGFAVTLTNVTLTNGKADNGGAIYNFGNLDLVHVNFVNNTAKYGGAIMNDAYGLVLDDSTFTNNTAKIGGAIYNSADCFVVGNSTFANNTATSNGGVIFNYGIGFVVGNSTFVNNSAADGAGAILNGGRGFVVGNSTFANNTATSKGGAIYNYGIGFVVGNSTFANNTAEDAGAVYNEGDNSVVGNSTFVNNTATSIGGAIINNGKLVVDNSAFEDNAANYYGGAIFNWDDLQVTNSAFDGNDILVRNIRAMDNVDHGGAAIYNWKNGKLDISKSNFTNNIKNYKNGNLLVGAVATIGDATISDSYFVNNSGRWGGALSVMGGESSSATNFIDIDGTKFVNNSALYGGAMFVWGSNYSISNSVFDNNLAFGKGNMTPNNNNGGALVVTQGNIPISGTIINSNFTNNKAQYGGAAWINEGTVDISNSNFINNTATVKAGAIGFEPAYTKITATVYATNFINNTAGVDGGAIYSNGDLRISDSDFDNNKAQKADIIYSNINGLLSINGNNYSNYTENKAPIINLAGIETISSDGGVIITVLDNKTVNVCYGDVVTLHAIITVDGVLVANQDLSFSVYNGEDVVVCKANSLLNGSYVATYKINDVINKTVSIVYDGPEVHINTGILNVSKATPDLTVGALNITVGDLEIITVTGPKDATGLITLTLNGIDYILPIYNGEAKFYFQDLAYGTYDVSASYSGDNHYVAAENSTVFKVDKVLANLNIHVEDITFGENGLVIITLPSDIDGSIVTVNVNGKVYPVDIENGFGKLPLRELDAGDYTISAAFAGNDKYLPGVSNALLTVSKADPALNVLISDVGYDGVFNINVALTGVDAIGLNGNVIVTVNNKDYSVNIVNGKGTAVGVKLAAGTYDFTAAWAGNDNYNAVGDSGKFSVAKVDSIIDVAVKDINVGEDAVISVKLLSDATGSVTVTVNGKDYTETVVNGVANVKVADLKAGTYDVAVKYSGDNNYNAAVATSSFTVSKVDSTMDVTVNDIVFGGDLTVDVVLPGDATGEVVITVNGVDYHVAIENGKATGTISGLAAGDYIVAIKYVGDDKYTGVEVAENVNVAKAQPVLGVVIADVDYGNGFVIEATLTGVNGAPLSGNVIVTVAGKEYTVKVTDGKGIATGDKLAAGTYAFAAVWAGDDNYNIVTENGDFKVNKIDSAIDVAVSDIKVGEDAVISVKLASDATGEVVITVNGEDYTAAIENGVASVTVSDLKAGDYTVAVKYTGDNNYNEATGSAEFSVLKITPEMDVTVEDIVFGEDLIVNAVLPVDATGEVVITVNGVDYHVAIENGEATVTVSGLEAGDYTVAVKYAGDDNYNAAEVTKGVNVAKANPALNVIIDSVDYGNVFTINAVLTGVNNAPLDTNIIVTVNGKNYIVAIVNGKGTFHADKLAAGSYNFNARFAGSNNYNEVSDSGKFNVYKVDSAIGITVKDINVGEDAVITVKLFSDATGELTVTVNGKDYTANVVNGRATVSVSDLKAGNYDVVAKYSGDNNYNAAVATSSFTVSKVDSTMDVTVNDIVFGGDLTVDAVLPDDATGEVIITVDGTSYTAGINDGKATQVVKDLTAGSHVVVVKYAGDDKYTAVEIAKGVNVAKAQPVLGVVIADVDYGNGFVIEATLTGVNSAPLSGNVIVTVNGKEYTVKVTDGKGIATGDKLAAGTYAFAAVWAGDDNYNIVTENGDFKVNKIDSSVVVNVNNIKVGEDAVISVKLASDATGEVVITVNGEDYTAAIENGKAVKTISGLKADDYTVTVKYAGDNNYNEATADAEFSVSKISDYNMDISVPEIKEGVNSTIGVDLPKDATGTVTVEIDGKKYTANVIDGTANVIVSGLSAGDYNITTVYSGDAKYDSMTKKGNVTVIPNINVNLDVSDVEMFYHDGTRLIAKLTDFQGKPIVNATIYFSINGVIYAKTTDANGTASMGLNLDSNVYPVTVTYNGSAFYSKISKNITVTINSSIIADDLVKMYQNATRFYAKFMGSDGKVLANTQVKFNINGVFYTKTTNNDGVADLGIMLRPGTYILTAYNPVTGEQQGFNITVKSLIVQNDLTKYYMNASKFQATIYDKNGSLAVNKNVTFNINGVFYTRTTDENGVISLGISLRPGEYVITTMYEGLDLGNTVTVLPTLVTSDLNMTYGDGSNFTAQTLDGQGNPLANQNVSFNVNGVFYHKVTDDNGFASLTIRLMSGKYIITSSWNDFQTGNNIIIS</sequence>
<dbReference type="eggNOG" id="arCOG02487">
    <property type="taxonomic scope" value="Archaea"/>
</dbReference>
<dbReference type="GO" id="GO:0005576">
    <property type="term" value="C:extracellular region"/>
    <property type="evidence" value="ECO:0007669"/>
    <property type="project" value="UniProtKB-SubCell"/>
</dbReference>
<dbReference type="SMART" id="SM00710">
    <property type="entry name" value="PbH1"/>
    <property type="match status" value="49"/>
</dbReference>
<keyword evidence="6" id="KW-0472">Membrane</keyword>
<evidence type="ECO:0000313" key="9">
    <source>
        <dbReference type="EMBL" id="ABQ87393.1"/>
    </source>
</evidence>
<dbReference type="eggNOG" id="arCOG02486">
    <property type="taxonomic scope" value="Archaea"/>
</dbReference>
<dbReference type="NCBIfam" id="TIGR01376">
    <property type="entry name" value="POMP_repeat"/>
    <property type="match status" value="2"/>
</dbReference>
<dbReference type="Pfam" id="PF16640">
    <property type="entry name" value="Big_3_5"/>
    <property type="match status" value="2"/>
</dbReference>
<accession>A5UMG5</accession>
<evidence type="ECO:0000256" key="2">
    <source>
        <dbReference type="ARBA" id="ARBA00004442"/>
    </source>
</evidence>
<keyword evidence="7" id="KW-0998">Cell outer membrane</keyword>
<comment type="subcellular location">
    <subcellularLocation>
        <location evidence="1">Cell envelope</location>
    </subcellularLocation>
    <subcellularLocation>
        <location evidence="2">Cell outer membrane</location>
    </subcellularLocation>
    <subcellularLocation>
        <location evidence="3">Secreted</location>
    </subcellularLocation>
</comment>
<evidence type="ECO:0000256" key="3">
    <source>
        <dbReference type="ARBA" id="ARBA00004613"/>
    </source>
</evidence>
<dbReference type="Proteomes" id="UP000001992">
    <property type="component" value="Chromosome"/>
</dbReference>
<reference evidence="9 10" key="1">
    <citation type="journal article" date="2007" name="Proc. Natl. Acad. Sci. U.S.A.">
        <title>Genomic and metabolic adaptations of Methanobrevibacter smithii to the human gut.</title>
        <authorList>
            <person name="Samuel B.S."/>
            <person name="Hansen E.E."/>
            <person name="Manchester J.K."/>
            <person name="Coutinho P.M."/>
            <person name="Henrissat B."/>
            <person name="Fulton R."/>
            <person name="Latreille P."/>
            <person name="Kim K."/>
            <person name="Wilson R.K."/>
            <person name="Gordon J.I."/>
        </authorList>
    </citation>
    <scope>NUCLEOTIDE SEQUENCE [LARGE SCALE GENOMIC DNA]</scope>
    <source>
        <strain evidence="10">ATCC 35061 / DSM 861 / OCM 144 / PS</strain>
    </source>
</reference>
<dbReference type="STRING" id="420247.Msm_1188"/>
<evidence type="ECO:0000259" key="8">
    <source>
        <dbReference type="Pfam" id="PF16640"/>
    </source>
</evidence>
<evidence type="ECO:0000313" key="10">
    <source>
        <dbReference type="Proteomes" id="UP000001992"/>
    </source>
</evidence>
<dbReference type="KEGG" id="msi:Msm_1188"/>
<evidence type="ECO:0000256" key="7">
    <source>
        <dbReference type="ARBA" id="ARBA00023237"/>
    </source>
</evidence>
<dbReference type="PANTHER" id="PTHR11319:SF35">
    <property type="entry name" value="OUTER MEMBRANE PROTEIN PMPC-RELATED"/>
    <property type="match status" value="1"/>
</dbReference>
<dbReference type="Gene3D" id="2.60.40.10">
    <property type="entry name" value="Immunoglobulins"/>
    <property type="match status" value="8"/>
</dbReference>
<name>A5UMG5_METS3</name>
<dbReference type="BioCyc" id="MSMI420247:GHWZ-1223-MONOMER"/>
<keyword evidence="4" id="KW-0964">Secreted</keyword>
<evidence type="ECO:0000256" key="5">
    <source>
        <dbReference type="ARBA" id="ARBA00022729"/>
    </source>
</evidence>
<dbReference type="RefSeq" id="WP_011954342.1">
    <property type="nucleotide sequence ID" value="NC_009515.1"/>
</dbReference>
<proteinExistence type="predicted"/>
<keyword evidence="10" id="KW-1185">Reference proteome</keyword>
<dbReference type="InterPro" id="IPR006626">
    <property type="entry name" value="PbH1"/>
</dbReference>
<protein>
    <submittedName>
        <fullName evidence="9">Adhesin-like protein</fullName>
    </submittedName>
</protein>
<dbReference type="EnsemblBacteria" id="ABQ87393">
    <property type="protein sequence ID" value="ABQ87393"/>
    <property type="gene ID" value="Msm_1188"/>
</dbReference>
<dbReference type="PANTHER" id="PTHR11319">
    <property type="entry name" value="G PROTEIN-COUPLED RECEPTOR-RELATED"/>
    <property type="match status" value="1"/>
</dbReference>
<dbReference type="SUPFAM" id="SSF51126">
    <property type="entry name" value="Pectin lyase-like"/>
    <property type="match status" value="12"/>
</dbReference>
<dbReference type="eggNOG" id="arCOG03498">
    <property type="taxonomic scope" value="Archaea"/>
</dbReference>
<dbReference type="HOGENOM" id="CLU_224168_0_0_2"/>
<dbReference type="EMBL" id="CP000678">
    <property type="protein sequence ID" value="ABQ87393.1"/>
    <property type="molecule type" value="Genomic_DNA"/>
</dbReference>
<dbReference type="InterPro" id="IPR011050">
    <property type="entry name" value="Pectin_lyase_fold/virulence"/>
</dbReference>
<dbReference type="PATRIC" id="fig|420247.28.peg.1187"/>
<evidence type="ECO:0000256" key="4">
    <source>
        <dbReference type="ARBA" id="ARBA00022525"/>
    </source>
</evidence>
<dbReference type="InterPro" id="IPR013783">
    <property type="entry name" value="Ig-like_fold"/>
</dbReference>
<evidence type="ECO:0000256" key="6">
    <source>
        <dbReference type="ARBA" id="ARBA00023136"/>
    </source>
</evidence>
<evidence type="ECO:0000256" key="1">
    <source>
        <dbReference type="ARBA" id="ARBA00004196"/>
    </source>
</evidence>
<feature type="domain" description="Bacterial Ig-like" evidence="8">
    <location>
        <begin position="3920"/>
        <end position="3993"/>
    </location>
</feature>
<dbReference type="InterPro" id="IPR032109">
    <property type="entry name" value="Big_3_5"/>
</dbReference>
<organism evidence="9 10">
    <name type="scientific">Methanobrevibacter smithii (strain ATCC 35061 / DSM 861 / OCM 144 / PS)</name>
    <dbReference type="NCBI Taxonomy" id="420247"/>
    <lineage>
        <taxon>Archaea</taxon>
        <taxon>Methanobacteriati</taxon>
        <taxon>Methanobacteriota</taxon>
        <taxon>Methanomada group</taxon>
        <taxon>Methanobacteria</taxon>
        <taxon>Methanobacteriales</taxon>
        <taxon>Methanobacteriaceae</taxon>
        <taxon>Methanobrevibacter</taxon>
    </lineage>
</organism>
<feature type="domain" description="Bacterial Ig-like" evidence="8">
    <location>
        <begin position="3654"/>
        <end position="3724"/>
    </location>
</feature>